<dbReference type="STRING" id="1858805.M5GEW5"/>
<dbReference type="InterPro" id="IPR013087">
    <property type="entry name" value="Znf_C2H2_type"/>
</dbReference>
<dbReference type="OrthoDB" id="1939603at2759"/>
<feature type="domain" description="C2H2-type" evidence="3">
    <location>
        <begin position="348"/>
        <end position="379"/>
    </location>
</feature>
<name>M5GEW5_DACPD</name>
<organism evidence="4 5">
    <name type="scientific">Dacryopinax primogenitus (strain DJM 731)</name>
    <name type="common">Brown rot fungus</name>
    <dbReference type="NCBI Taxonomy" id="1858805"/>
    <lineage>
        <taxon>Eukaryota</taxon>
        <taxon>Fungi</taxon>
        <taxon>Dikarya</taxon>
        <taxon>Basidiomycota</taxon>
        <taxon>Agaricomycotina</taxon>
        <taxon>Dacrymycetes</taxon>
        <taxon>Dacrymycetales</taxon>
        <taxon>Dacrymycetaceae</taxon>
        <taxon>Dacryopinax</taxon>
    </lineage>
</organism>
<gene>
    <name evidence="4" type="ORF">DACRYDRAFT_99224</name>
</gene>
<dbReference type="Gene3D" id="3.30.160.60">
    <property type="entry name" value="Classic Zinc Finger"/>
    <property type="match status" value="1"/>
</dbReference>
<feature type="compositionally biased region" description="Low complexity" evidence="2">
    <location>
        <begin position="400"/>
        <end position="411"/>
    </location>
</feature>
<evidence type="ECO:0000256" key="2">
    <source>
        <dbReference type="SAM" id="MobiDB-lite"/>
    </source>
</evidence>
<dbReference type="PROSITE" id="PS50157">
    <property type="entry name" value="ZINC_FINGER_C2H2_2"/>
    <property type="match status" value="1"/>
</dbReference>
<dbReference type="AlphaFoldDB" id="M5GEW5"/>
<dbReference type="HOGENOM" id="CLU_472525_0_0_1"/>
<dbReference type="RefSeq" id="XP_040630532.1">
    <property type="nucleotide sequence ID" value="XM_040777579.1"/>
</dbReference>
<dbReference type="Proteomes" id="UP000030653">
    <property type="component" value="Unassembled WGS sequence"/>
</dbReference>
<keyword evidence="1" id="KW-0479">Metal-binding</keyword>
<feature type="compositionally biased region" description="Low complexity" evidence="2">
    <location>
        <begin position="45"/>
        <end position="56"/>
    </location>
</feature>
<evidence type="ECO:0000259" key="3">
    <source>
        <dbReference type="PROSITE" id="PS50157"/>
    </source>
</evidence>
<keyword evidence="1" id="KW-0862">Zinc</keyword>
<feature type="compositionally biased region" description="Low complexity" evidence="2">
    <location>
        <begin position="293"/>
        <end position="310"/>
    </location>
</feature>
<evidence type="ECO:0000313" key="5">
    <source>
        <dbReference type="Proteomes" id="UP000030653"/>
    </source>
</evidence>
<feature type="compositionally biased region" description="Low complexity" evidence="2">
    <location>
        <begin position="181"/>
        <end position="197"/>
    </location>
</feature>
<dbReference type="PANTHER" id="PTHR36167">
    <property type="entry name" value="C2H2 FINGER DOMAIN TRANSCRIPTION FACTOR (EUROFUNG)-RELATED"/>
    <property type="match status" value="1"/>
</dbReference>
<dbReference type="EMBL" id="JH795859">
    <property type="protein sequence ID" value="EJU03638.1"/>
    <property type="molecule type" value="Genomic_DNA"/>
</dbReference>
<dbReference type="GeneID" id="63692641"/>
<feature type="region of interest" description="Disordered" evidence="2">
    <location>
        <begin position="470"/>
        <end position="577"/>
    </location>
</feature>
<dbReference type="GO" id="GO:0006355">
    <property type="term" value="P:regulation of DNA-templated transcription"/>
    <property type="evidence" value="ECO:0007669"/>
    <property type="project" value="InterPro"/>
</dbReference>
<keyword evidence="1" id="KW-0863">Zinc-finger</keyword>
<proteinExistence type="predicted"/>
<keyword evidence="5" id="KW-1185">Reference proteome</keyword>
<sequence length="577" mass="61008">MALICEPSPFILSTDDASSSSVSQLCLSSDPFDPSVFALYMAWPSSSGQQQQQPEQTGGGSTGSSRGGNGSIPLSPLSAYTGTTSSGGTPPSRLTPGSSNSSALSYASSAPRTGLDNATRSSAPAEFQLLHPSGRANGASPYPAPYGYRPAQNIEEGTNPALYHPASAAAPPRPSHPFSNTTSSPSTYRGSSTSQSSREAQYYSPSGALYPVSPPELLSPSWGQLSLCDFQPSFDSGPGTYDPVPYGSLSGSSGPSPYSNRTSQMAPGLHFTFPHGPNSTPSGDSANDPSPSPHSSGSDSPIYSGSSSGLSRHRSPSRAHDPNVSFLPPVAHIRKRPRRKADEIERIYICGFDGCQKSYGTLNHLNAHVRNASHGEKRRPEEFREIRNAWKRRKAHEAQEAQAAAVAAQAAEDQRQRASGAGMTGPSGMRSAQPVRRPTGEDYASQGFMAHRQQHAPGLGLPPMPQLAHPRVPGPSMDPQGYPFPPSLPSASLSPYSTRGPSAPWTPADRPSMVSPYMESPVQDPNQYFGQPIRVPQTPSGFAPAGSPRGPQSMLDYPSRQGTSGTYPPYPRDSSRQ</sequence>
<evidence type="ECO:0000256" key="1">
    <source>
        <dbReference type="PROSITE-ProRule" id="PRU00042"/>
    </source>
</evidence>
<dbReference type="OMA" id="SAGEYHY"/>
<dbReference type="PROSITE" id="PS00028">
    <property type="entry name" value="ZINC_FINGER_C2H2_1"/>
    <property type="match status" value="1"/>
</dbReference>
<accession>M5GEW5</accession>
<feature type="compositionally biased region" description="Gly residues" evidence="2">
    <location>
        <begin position="57"/>
        <end position="70"/>
    </location>
</feature>
<feature type="compositionally biased region" description="Low complexity" evidence="2">
    <location>
        <begin position="81"/>
        <end position="110"/>
    </location>
</feature>
<feature type="compositionally biased region" description="Polar residues" evidence="2">
    <location>
        <begin position="277"/>
        <end position="288"/>
    </location>
</feature>
<reference evidence="4 5" key="1">
    <citation type="journal article" date="2012" name="Science">
        <title>The Paleozoic origin of enzymatic lignin decomposition reconstructed from 31 fungal genomes.</title>
        <authorList>
            <person name="Floudas D."/>
            <person name="Binder M."/>
            <person name="Riley R."/>
            <person name="Barry K."/>
            <person name="Blanchette R.A."/>
            <person name="Henrissat B."/>
            <person name="Martinez A.T."/>
            <person name="Otillar R."/>
            <person name="Spatafora J.W."/>
            <person name="Yadav J.S."/>
            <person name="Aerts A."/>
            <person name="Benoit I."/>
            <person name="Boyd A."/>
            <person name="Carlson A."/>
            <person name="Copeland A."/>
            <person name="Coutinho P.M."/>
            <person name="de Vries R.P."/>
            <person name="Ferreira P."/>
            <person name="Findley K."/>
            <person name="Foster B."/>
            <person name="Gaskell J."/>
            <person name="Glotzer D."/>
            <person name="Gorecki P."/>
            <person name="Heitman J."/>
            <person name="Hesse C."/>
            <person name="Hori C."/>
            <person name="Igarashi K."/>
            <person name="Jurgens J.A."/>
            <person name="Kallen N."/>
            <person name="Kersten P."/>
            <person name="Kohler A."/>
            <person name="Kuees U."/>
            <person name="Kumar T.K.A."/>
            <person name="Kuo A."/>
            <person name="LaButti K."/>
            <person name="Larrondo L.F."/>
            <person name="Lindquist E."/>
            <person name="Ling A."/>
            <person name="Lombard V."/>
            <person name="Lucas S."/>
            <person name="Lundell T."/>
            <person name="Martin R."/>
            <person name="McLaughlin D.J."/>
            <person name="Morgenstern I."/>
            <person name="Morin E."/>
            <person name="Murat C."/>
            <person name="Nagy L.G."/>
            <person name="Nolan M."/>
            <person name="Ohm R.A."/>
            <person name="Patyshakuliyeva A."/>
            <person name="Rokas A."/>
            <person name="Ruiz-Duenas F.J."/>
            <person name="Sabat G."/>
            <person name="Salamov A."/>
            <person name="Samejima M."/>
            <person name="Schmutz J."/>
            <person name="Slot J.C."/>
            <person name="St John F."/>
            <person name="Stenlid J."/>
            <person name="Sun H."/>
            <person name="Sun S."/>
            <person name="Syed K."/>
            <person name="Tsang A."/>
            <person name="Wiebenga A."/>
            <person name="Young D."/>
            <person name="Pisabarro A."/>
            <person name="Eastwood D.C."/>
            <person name="Martin F."/>
            <person name="Cullen D."/>
            <person name="Grigoriev I.V."/>
            <person name="Hibbett D.S."/>
        </authorList>
    </citation>
    <scope>NUCLEOTIDE SEQUENCE [LARGE SCALE GENOMIC DNA]</scope>
    <source>
        <strain evidence="4 5">DJM-731 SS1</strain>
    </source>
</reference>
<dbReference type="GO" id="GO:0008270">
    <property type="term" value="F:zinc ion binding"/>
    <property type="evidence" value="ECO:0007669"/>
    <property type="project" value="UniProtKB-KW"/>
</dbReference>
<evidence type="ECO:0000313" key="4">
    <source>
        <dbReference type="EMBL" id="EJU03638.1"/>
    </source>
</evidence>
<protein>
    <recommendedName>
        <fullName evidence="3">C2H2-type domain-containing protein</fullName>
    </recommendedName>
</protein>
<feature type="region of interest" description="Disordered" evidence="2">
    <location>
        <begin position="228"/>
        <end position="339"/>
    </location>
</feature>
<feature type="region of interest" description="Disordered" evidence="2">
    <location>
        <begin position="394"/>
        <end position="442"/>
    </location>
</feature>
<dbReference type="PANTHER" id="PTHR36167:SF3">
    <property type="entry name" value="C2H2 FINGER DOMAIN TRANSCRIPTION FACTOR (EUROFUNG)-RELATED"/>
    <property type="match status" value="1"/>
</dbReference>
<dbReference type="InterPro" id="IPR039327">
    <property type="entry name" value="CON7-like"/>
</dbReference>
<feature type="compositionally biased region" description="Low complexity" evidence="2">
    <location>
        <begin position="245"/>
        <end position="259"/>
    </location>
</feature>
<feature type="region of interest" description="Disordered" evidence="2">
    <location>
        <begin position="43"/>
        <end position="216"/>
    </location>
</feature>